<dbReference type="Proteomes" id="UP001085076">
    <property type="component" value="Unassembled WGS sequence"/>
</dbReference>
<reference evidence="2 3" key="1">
    <citation type="journal article" date="2022" name="Hortic Res">
        <title>The genome of Dioscorea zingiberensis sheds light on the biosynthesis, origin and evolution of the medicinally important diosgenin saponins.</title>
        <authorList>
            <person name="Li Y."/>
            <person name="Tan C."/>
            <person name="Li Z."/>
            <person name="Guo J."/>
            <person name="Li S."/>
            <person name="Chen X."/>
            <person name="Wang C."/>
            <person name="Dai X."/>
            <person name="Yang H."/>
            <person name="Song W."/>
            <person name="Hou L."/>
            <person name="Xu J."/>
            <person name="Tong Z."/>
            <person name="Xu A."/>
            <person name="Yuan X."/>
            <person name="Wang W."/>
            <person name="Yang Q."/>
            <person name="Chen L."/>
            <person name="Sun Z."/>
            <person name="Wang K."/>
            <person name="Pan B."/>
            <person name="Chen J."/>
            <person name="Bao Y."/>
            <person name="Liu F."/>
            <person name="Qi X."/>
            <person name="Gang D.R."/>
            <person name="Wen J."/>
            <person name="Li J."/>
        </authorList>
    </citation>
    <scope>NUCLEOTIDE SEQUENCE [LARGE SCALE GENOMIC DNA]</scope>
    <source>
        <strain evidence="2">Dzin_1.0</strain>
    </source>
</reference>
<protein>
    <submittedName>
        <fullName evidence="2">Uncharacterized protein</fullName>
    </submittedName>
</protein>
<dbReference type="AlphaFoldDB" id="A0A9D5BSU0"/>
<gene>
    <name evidence="2" type="ORF">J5N97_000104</name>
</gene>
<feature type="region of interest" description="Disordered" evidence="1">
    <location>
        <begin position="1"/>
        <end position="22"/>
    </location>
</feature>
<evidence type="ECO:0000313" key="2">
    <source>
        <dbReference type="EMBL" id="KAJ0960117.1"/>
    </source>
</evidence>
<sequence>MIFCDPSDKDQTAPSTRTDHNLLVHVGPTLKSVPHHQMASQPSDQNSMGPFVSIWLIWAVTMWARQRHRFFEECVCPVHSEEKPTAGGSLSEKLTCEMEKGVSTERAFKAYIS</sequence>
<comment type="caution">
    <text evidence="2">The sequence shown here is derived from an EMBL/GenBank/DDBJ whole genome shotgun (WGS) entry which is preliminary data.</text>
</comment>
<evidence type="ECO:0000256" key="1">
    <source>
        <dbReference type="SAM" id="MobiDB-lite"/>
    </source>
</evidence>
<dbReference type="EMBL" id="JAGGNH010000111">
    <property type="protein sequence ID" value="KAJ0960117.1"/>
    <property type="molecule type" value="Genomic_DNA"/>
</dbReference>
<organism evidence="2 3">
    <name type="scientific">Dioscorea zingiberensis</name>
    <dbReference type="NCBI Taxonomy" id="325984"/>
    <lineage>
        <taxon>Eukaryota</taxon>
        <taxon>Viridiplantae</taxon>
        <taxon>Streptophyta</taxon>
        <taxon>Embryophyta</taxon>
        <taxon>Tracheophyta</taxon>
        <taxon>Spermatophyta</taxon>
        <taxon>Magnoliopsida</taxon>
        <taxon>Liliopsida</taxon>
        <taxon>Dioscoreales</taxon>
        <taxon>Dioscoreaceae</taxon>
        <taxon>Dioscorea</taxon>
    </lineage>
</organism>
<accession>A0A9D5BSU0</accession>
<evidence type="ECO:0000313" key="3">
    <source>
        <dbReference type="Proteomes" id="UP001085076"/>
    </source>
</evidence>
<name>A0A9D5BSU0_9LILI</name>
<proteinExistence type="predicted"/>
<keyword evidence="3" id="KW-1185">Reference proteome</keyword>